<accession>A0AAD1RDG6</accession>
<protein>
    <submittedName>
        <fullName evidence="2">Uncharacterized protein</fullName>
    </submittedName>
</protein>
<keyword evidence="3" id="KW-1185">Reference proteome</keyword>
<dbReference type="Proteomes" id="UP001295444">
    <property type="component" value="Chromosome 02"/>
</dbReference>
<sequence length="56" mass="6685">TQRPTTWLLPPELAKPSSRIIITHHRSQLNQQRKQRHRGDRGNPRTNYYRLNGLIL</sequence>
<name>A0AAD1RDG6_PELCU</name>
<feature type="compositionally biased region" description="Basic residues" evidence="1">
    <location>
        <begin position="27"/>
        <end position="39"/>
    </location>
</feature>
<feature type="non-terminal residue" evidence="2">
    <location>
        <position position="56"/>
    </location>
</feature>
<evidence type="ECO:0000313" key="2">
    <source>
        <dbReference type="EMBL" id="CAH2249517.1"/>
    </source>
</evidence>
<gene>
    <name evidence="2" type="ORF">PECUL_23A012986</name>
</gene>
<evidence type="ECO:0000256" key="1">
    <source>
        <dbReference type="SAM" id="MobiDB-lite"/>
    </source>
</evidence>
<dbReference type="EMBL" id="OW240913">
    <property type="protein sequence ID" value="CAH2249517.1"/>
    <property type="molecule type" value="Genomic_DNA"/>
</dbReference>
<feature type="non-terminal residue" evidence="2">
    <location>
        <position position="1"/>
    </location>
</feature>
<feature type="region of interest" description="Disordered" evidence="1">
    <location>
        <begin position="27"/>
        <end position="46"/>
    </location>
</feature>
<evidence type="ECO:0000313" key="3">
    <source>
        <dbReference type="Proteomes" id="UP001295444"/>
    </source>
</evidence>
<dbReference type="AlphaFoldDB" id="A0AAD1RDG6"/>
<reference evidence="2" key="1">
    <citation type="submission" date="2022-03" db="EMBL/GenBank/DDBJ databases">
        <authorList>
            <person name="Alioto T."/>
            <person name="Alioto T."/>
            <person name="Gomez Garrido J."/>
        </authorList>
    </citation>
    <scope>NUCLEOTIDE SEQUENCE</scope>
</reference>
<proteinExistence type="predicted"/>
<organism evidence="2 3">
    <name type="scientific">Pelobates cultripes</name>
    <name type="common">Western spadefoot toad</name>
    <dbReference type="NCBI Taxonomy" id="61616"/>
    <lineage>
        <taxon>Eukaryota</taxon>
        <taxon>Metazoa</taxon>
        <taxon>Chordata</taxon>
        <taxon>Craniata</taxon>
        <taxon>Vertebrata</taxon>
        <taxon>Euteleostomi</taxon>
        <taxon>Amphibia</taxon>
        <taxon>Batrachia</taxon>
        <taxon>Anura</taxon>
        <taxon>Pelobatoidea</taxon>
        <taxon>Pelobatidae</taxon>
        <taxon>Pelobates</taxon>
    </lineage>
</organism>